<dbReference type="AlphaFoldDB" id="A0A0D1CQJ0"/>
<organism evidence="7 8">
    <name type="scientific">Jannaschia aquimarina</name>
    <dbReference type="NCBI Taxonomy" id="935700"/>
    <lineage>
        <taxon>Bacteria</taxon>
        <taxon>Pseudomonadati</taxon>
        <taxon>Pseudomonadota</taxon>
        <taxon>Alphaproteobacteria</taxon>
        <taxon>Rhodobacterales</taxon>
        <taxon>Roseobacteraceae</taxon>
        <taxon>Jannaschia</taxon>
    </lineage>
</organism>
<evidence type="ECO:0000256" key="1">
    <source>
        <dbReference type="ARBA" id="ARBA00023015"/>
    </source>
</evidence>
<dbReference type="PANTHER" id="PTHR30055">
    <property type="entry name" value="HTH-TYPE TRANSCRIPTIONAL REGULATOR RUTR"/>
    <property type="match status" value="1"/>
</dbReference>
<keyword evidence="1" id="KW-0805">Transcription regulation</keyword>
<dbReference type="PROSITE" id="PS50977">
    <property type="entry name" value="HTH_TETR_2"/>
    <property type="match status" value="1"/>
</dbReference>
<comment type="caution">
    <text evidence="7">The sequence shown here is derived from an EMBL/GenBank/DDBJ whole genome shotgun (WGS) entry which is preliminary data.</text>
</comment>
<sequence length="215" mass="22779">MSTGTRHSADGDALPADRDDGGRTGATARRAPDAKRQAIVDAAERIVADEGIATLKARRLADEAGVALGTPINLFGSIDNVMAAVNARTFDRLADALDAVPRAEDPQEDLTALARAYAGFVSDQPNLWSAVFEGPVGERGTNPNDERVAALLSRLDDRVTASLGQERKAEARILWGAVHGLVSLSVTGRAQLLGLPDLDEAVTALVTRYLWGVRD</sequence>
<evidence type="ECO:0000313" key="7">
    <source>
        <dbReference type="EMBL" id="KIT17052.1"/>
    </source>
</evidence>
<evidence type="ECO:0000256" key="3">
    <source>
        <dbReference type="ARBA" id="ARBA00023163"/>
    </source>
</evidence>
<feature type="DNA-binding region" description="H-T-H motif" evidence="4">
    <location>
        <begin position="56"/>
        <end position="75"/>
    </location>
</feature>
<dbReference type="PATRIC" id="fig|935700.4.peg.1292"/>
<reference evidence="7 8" key="1">
    <citation type="submission" date="2015-02" db="EMBL/GenBank/DDBJ databases">
        <title>Genome Sequence of Jannaschia aquimarina DSM28248, a member of the Roseobacter clade.</title>
        <authorList>
            <person name="Voget S."/>
            <person name="Daniel R."/>
        </authorList>
    </citation>
    <scope>NUCLEOTIDE SEQUENCE [LARGE SCALE GENOMIC DNA]</scope>
    <source>
        <strain evidence="7 8">GSW-M26</strain>
    </source>
</reference>
<dbReference type="InterPro" id="IPR050109">
    <property type="entry name" value="HTH-type_TetR-like_transc_reg"/>
</dbReference>
<gene>
    <name evidence="7" type="ORF">jaqu_12420</name>
</gene>
<dbReference type="GO" id="GO:0003700">
    <property type="term" value="F:DNA-binding transcription factor activity"/>
    <property type="evidence" value="ECO:0007669"/>
    <property type="project" value="TreeGrafter"/>
</dbReference>
<evidence type="ECO:0000259" key="6">
    <source>
        <dbReference type="PROSITE" id="PS50977"/>
    </source>
</evidence>
<evidence type="ECO:0000256" key="4">
    <source>
        <dbReference type="PROSITE-ProRule" id="PRU00335"/>
    </source>
</evidence>
<dbReference type="InterPro" id="IPR001647">
    <property type="entry name" value="HTH_TetR"/>
</dbReference>
<feature type="compositionally biased region" description="Basic and acidic residues" evidence="5">
    <location>
        <begin position="7"/>
        <end position="22"/>
    </location>
</feature>
<keyword evidence="3" id="KW-0804">Transcription</keyword>
<dbReference type="InterPro" id="IPR009057">
    <property type="entry name" value="Homeodomain-like_sf"/>
</dbReference>
<keyword evidence="2 4" id="KW-0238">DNA-binding</keyword>
<dbReference type="PANTHER" id="PTHR30055:SF234">
    <property type="entry name" value="HTH-TYPE TRANSCRIPTIONAL REGULATOR BETI"/>
    <property type="match status" value="1"/>
</dbReference>
<dbReference type="Gene3D" id="1.10.357.10">
    <property type="entry name" value="Tetracycline Repressor, domain 2"/>
    <property type="match status" value="1"/>
</dbReference>
<feature type="region of interest" description="Disordered" evidence="5">
    <location>
        <begin position="1"/>
        <end position="35"/>
    </location>
</feature>
<dbReference type="STRING" id="935700.jaqu_12420"/>
<proteinExistence type="predicted"/>
<dbReference type="SUPFAM" id="SSF46689">
    <property type="entry name" value="Homeodomain-like"/>
    <property type="match status" value="1"/>
</dbReference>
<keyword evidence="8" id="KW-1185">Reference proteome</keyword>
<dbReference type="Pfam" id="PF13305">
    <property type="entry name" value="TetR_C_33"/>
    <property type="match status" value="1"/>
</dbReference>
<protein>
    <recommendedName>
        <fullName evidence="6">HTH tetR-type domain-containing protein</fullName>
    </recommendedName>
</protein>
<dbReference type="Proteomes" id="UP000032232">
    <property type="component" value="Unassembled WGS sequence"/>
</dbReference>
<name>A0A0D1CQJ0_9RHOB</name>
<dbReference type="InterPro" id="IPR025996">
    <property type="entry name" value="MT1864/Rv1816-like_C"/>
</dbReference>
<dbReference type="InterPro" id="IPR036271">
    <property type="entry name" value="Tet_transcr_reg_TetR-rel_C_sf"/>
</dbReference>
<evidence type="ECO:0000313" key="8">
    <source>
        <dbReference type="Proteomes" id="UP000032232"/>
    </source>
</evidence>
<dbReference type="GO" id="GO:0000976">
    <property type="term" value="F:transcription cis-regulatory region binding"/>
    <property type="evidence" value="ECO:0007669"/>
    <property type="project" value="TreeGrafter"/>
</dbReference>
<dbReference type="RefSeq" id="WP_052500806.1">
    <property type="nucleotide sequence ID" value="NZ_FZPF01000002.1"/>
</dbReference>
<feature type="domain" description="HTH tetR-type" evidence="6">
    <location>
        <begin position="33"/>
        <end position="93"/>
    </location>
</feature>
<evidence type="ECO:0000256" key="5">
    <source>
        <dbReference type="SAM" id="MobiDB-lite"/>
    </source>
</evidence>
<dbReference type="SUPFAM" id="SSF48498">
    <property type="entry name" value="Tetracyclin repressor-like, C-terminal domain"/>
    <property type="match status" value="1"/>
</dbReference>
<dbReference type="EMBL" id="JYFE01000023">
    <property type="protein sequence ID" value="KIT17052.1"/>
    <property type="molecule type" value="Genomic_DNA"/>
</dbReference>
<accession>A0A0D1CQJ0</accession>
<evidence type="ECO:0000256" key="2">
    <source>
        <dbReference type="ARBA" id="ARBA00023125"/>
    </source>
</evidence>